<feature type="transmembrane region" description="Helical" evidence="7">
    <location>
        <begin position="16"/>
        <end position="38"/>
    </location>
</feature>
<sequence length="282" mass="31663">MFNDIFLNIPQKWIDIMWIAVKIIVAFIVTRLTLLLLYKAVDKFFRNYKSSKFNISERKIKTMGTLVKNISKYVIYFIFVTIVLSFFNIKIESLLTVAGIGGLAVGFGAQSLVKDVITGFFILFEDQFGVGDYITVDKYSGIVEEVGLRVTKIRDFSGAIHIIPNGQITSVTNHNAGNMRALVEISVAYKEDLDKVQNVLQMVCDEVREEMSDKIVDGPTVLGVSGIGSGAVNITIVAIAKPMKHWEVERELRLKIKEAFDKEGIEMPYNKVVIYNEGKEGC</sequence>
<dbReference type="RefSeq" id="WP_234945998.1">
    <property type="nucleotide sequence ID" value="NZ_FQVH01000018.1"/>
</dbReference>
<dbReference type="FunFam" id="2.30.30.60:FF:000001">
    <property type="entry name" value="MscS Mechanosensitive ion channel"/>
    <property type="match status" value="1"/>
</dbReference>
<dbReference type="Gene3D" id="1.10.287.1260">
    <property type="match status" value="1"/>
</dbReference>
<dbReference type="SUPFAM" id="SSF82861">
    <property type="entry name" value="Mechanosensitive channel protein MscS (YggB), transmembrane region"/>
    <property type="match status" value="1"/>
</dbReference>
<feature type="transmembrane region" description="Helical" evidence="7">
    <location>
        <begin position="95"/>
        <end position="113"/>
    </location>
</feature>
<dbReference type="SUPFAM" id="SSF82689">
    <property type="entry name" value="Mechanosensitive channel protein MscS (YggB), C-terminal domain"/>
    <property type="match status" value="1"/>
</dbReference>
<evidence type="ECO:0000256" key="7">
    <source>
        <dbReference type="SAM" id="Phobius"/>
    </source>
</evidence>
<keyword evidence="12" id="KW-1185">Reference proteome</keyword>
<dbReference type="InterPro" id="IPR049278">
    <property type="entry name" value="MS_channel_C"/>
</dbReference>
<dbReference type="Gene3D" id="3.30.70.100">
    <property type="match status" value="1"/>
</dbReference>
<dbReference type="Gene3D" id="2.30.30.60">
    <property type="match status" value="1"/>
</dbReference>
<comment type="similarity">
    <text evidence="2">Belongs to the MscS (TC 1.A.23) family.</text>
</comment>
<proteinExistence type="inferred from homology"/>
<dbReference type="Proteomes" id="UP000184088">
    <property type="component" value="Unassembled WGS sequence"/>
</dbReference>
<dbReference type="FunFam" id="1.10.287.1260:FF:000005">
    <property type="entry name" value="Mechanosensitive ion channel family protein"/>
    <property type="match status" value="1"/>
</dbReference>
<evidence type="ECO:0000313" key="12">
    <source>
        <dbReference type="Proteomes" id="UP000184088"/>
    </source>
</evidence>
<accession>A0A1M5AR50</accession>
<evidence type="ECO:0000259" key="9">
    <source>
        <dbReference type="Pfam" id="PF21082"/>
    </source>
</evidence>
<dbReference type="GO" id="GO:0008381">
    <property type="term" value="F:mechanosensitive monoatomic ion channel activity"/>
    <property type="evidence" value="ECO:0007669"/>
    <property type="project" value="InterPro"/>
</dbReference>
<dbReference type="Pfam" id="PF21088">
    <property type="entry name" value="MS_channel_1st"/>
    <property type="match status" value="1"/>
</dbReference>
<dbReference type="SUPFAM" id="SSF50182">
    <property type="entry name" value="Sm-like ribonucleoproteins"/>
    <property type="match status" value="1"/>
</dbReference>
<dbReference type="STRING" id="1121256.SAMN02746089_01701"/>
<evidence type="ECO:0000256" key="6">
    <source>
        <dbReference type="ARBA" id="ARBA00023136"/>
    </source>
</evidence>
<dbReference type="EMBL" id="FQVH01000018">
    <property type="protein sequence ID" value="SHF32636.1"/>
    <property type="molecule type" value="Genomic_DNA"/>
</dbReference>
<keyword evidence="6 7" id="KW-0472">Membrane</keyword>
<dbReference type="InterPro" id="IPR011066">
    <property type="entry name" value="MscS_channel_C_sf"/>
</dbReference>
<gene>
    <name evidence="11" type="ORF">SAMN02746089_01701</name>
</gene>
<keyword evidence="3" id="KW-1003">Cell membrane</keyword>
<dbReference type="PANTHER" id="PTHR30460">
    <property type="entry name" value="MODERATE CONDUCTANCE MECHANOSENSITIVE CHANNEL YBIO"/>
    <property type="match status" value="1"/>
</dbReference>
<evidence type="ECO:0000256" key="1">
    <source>
        <dbReference type="ARBA" id="ARBA00004651"/>
    </source>
</evidence>
<feature type="domain" description="Mechanosensitive ion channel transmembrane helices 2/3" evidence="10">
    <location>
        <begin position="69"/>
        <end position="110"/>
    </location>
</feature>
<feature type="domain" description="Mechanosensitive ion channel MscS C-terminal" evidence="9">
    <location>
        <begin position="183"/>
        <end position="267"/>
    </location>
</feature>
<dbReference type="GO" id="GO:0005886">
    <property type="term" value="C:plasma membrane"/>
    <property type="evidence" value="ECO:0007669"/>
    <property type="project" value="UniProtKB-SubCell"/>
</dbReference>
<evidence type="ECO:0000259" key="8">
    <source>
        <dbReference type="Pfam" id="PF00924"/>
    </source>
</evidence>
<keyword evidence="5 7" id="KW-1133">Transmembrane helix</keyword>
<dbReference type="AlphaFoldDB" id="A0A1M5AR50"/>
<comment type="subcellular location">
    <subcellularLocation>
        <location evidence="1">Cell membrane</location>
        <topology evidence="1">Multi-pass membrane protein</topology>
    </subcellularLocation>
</comment>
<evidence type="ECO:0000313" key="11">
    <source>
        <dbReference type="EMBL" id="SHF32636.1"/>
    </source>
</evidence>
<dbReference type="Pfam" id="PF00924">
    <property type="entry name" value="MS_channel_2nd"/>
    <property type="match status" value="1"/>
</dbReference>
<dbReference type="Pfam" id="PF21082">
    <property type="entry name" value="MS_channel_3rd"/>
    <property type="match status" value="1"/>
</dbReference>
<evidence type="ECO:0000256" key="5">
    <source>
        <dbReference type="ARBA" id="ARBA00022989"/>
    </source>
</evidence>
<reference evidence="11 12" key="1">
    <citation type="submission" date="2016-11" db="EMBL/GenBank/DDBJ databases">
        <authorList>
            <person name="Jaros S."/>
            <person name="Januszkiewicz K."/>
            <person name="Wedrychowicz H."/>
        </authorList>
    </citation>
    <scope>NUCLEOTIDE SEQUENCE [LARGE SCALE GENOMIC DNA]</scope>
    <source>
        <strain evidence="11 12">DSM 17918</strain>
    </source>
</reference>
<dbReference type="InterPro" id="IPR049142">
    <property type="entry name" value="MS_channel_1st"/>
</dbReference>
<feature type="domain" description="Mechanosensitive ion channel MscS" evidence="8">
    <location>
        <begin position="112"/>
        <end position="175"/>
    </location>
</feature>
<evidence type="ECO:0000256" key="4">
    <source>
        <dbReference type="ARBA" id="ARBA00022692"/>
    </source>
</evidence>
<evidence type="ECO:0000256" key="3">
    <source>
        <dbReference type="ARBA" id="ARBA00022475"/>
    </source>
</evidence>
<evidence type="ECO:0000256" key="2">
    <source>
        <dbReference type="ARBA" id="ARBA00008017"/>
    </source>
</evidence>
<evidence type="ECO:0000259" key="10">
    <source>
        <dbReference type="Pfam" id="PF21088"/>
    </source>
</evidence>
<protein>
    <submittedName>
        <fullName evidence="11">Small conductance mechanosensitive channel</fullName>
    </submittedName>
</protein>
<dbReference type="InterPro" id="IPR023408">
    <property type="entry name" value="MscS_beta-dom_sf"/>
</dbReference>
<dbReference type="InterPro" id="IPR006685">
    <property type="entry name" value="MscS_channel_2nd"/>
</dbReference>
<organism evidence="11 12">
    <name type="scientific">Caldanaerobius fijiensis DSM 17918</name>
    <dbReference type="NCBI Taxonomy" id="1121256"/>
    <lineage>
        <taxon>Bacteria</taxon>
        <taxon>Bacillati</taxon>
        <taxon>Bacillota</taxon>
        <taxon>Clostridia</taxon>
        <taxon>Thermoanaerobacterales</taxon>
        <taxon>Thermoanaerobacteraceae</taxon>
        <taxon>Caldanaerobius</taxon>
    </lineage>
</organism>
<keyword evidence="4 7" id="KW-0812">Transmembrane</keyword>
<dbReference type="PANTHER" id="PTHR30460:SF0">
    <property type="entry name" value="MODERATE CONDUCTANCE MECHANOSENSITIVE CHANNEL YBIO"/>
    <property type="match status" value="1"/>
</dbReference>
<dbReference type="InterPro" id="IPR011014">
    <property type="entry name" value="MscS_channel_TM-2"/>
</dbReference>
<feature type="transmembrane region" description="Helical" evidence="7">
    <location>
        <begin position="73"/>
        <end position="89"/>
    </location>
</feature>
<dbReference type="InterPro" id="IPR010920">
    <property type="entry name" value="LSM_dom_sf"/>
</dbReference>
<dbReference type="InterPro" id="IPR045276">
    <property type="entry name" value="YbiO_bact"/>
</dbReference>
<name>A0A1M5AR50_9THEO</name>